<dbReference type="EMBL" id="JACKWZ010000011">
    <property type="protein sequence ID" value="KAF9423139.1"/>
    <property type="molecule type" value="Genomic_DNA"/>
</dbReference>
<protein>
    <submittedName>
        <fullName evidence="1">Uncharacterized protein</fullName>
    </submittedName>
</protein>
<evidence type="ECO:0000313" key="1">
    <source>
        <dbReference type="EMBL" id="KAF9423139.1"/>
    </source>
</evidence>
<reference evidence="1" key="1">
    <citation type="submission" date="2020-08" db="EMBL/GenBank/DDBJ databases">
        <title>Spodoptera exigua strain:BAW_Kor-Di-RS1 Genome sequencing and assembly.</title>
        <authorList>
            <person name="Kim J."/>
            <person name="Nam H.Y."/>
            <person name="Kwon M."/>
            <person name="Choi J.H."/>
            <person name="Cho S.R."/>
            <person name="Kim G.-H."/>
        </authorList>
    </citation>
    <scope>NUCLEOTIDE SEQUENCE</scope>
    <source>
        <strain evidence="1">BAW_Kor-Di-RS1</strain>
        <tissue evidence="1">Whole-body</tissue>
    </source>
</reference>
<evidence type="ECO:0000313" key="2">
    <source>
        <dbReference type="Proteomes" id="UP000648187"/>
    </source>
</evidence>
<sequence length="61" mass="6801">MMPPLISGSHTKLFLGHKNCIRTSLALMNMGLHSWSLDPIPKIYTIFAQSNAVDKIIIFST</sequence>
<proteinExistence type="predicted"/>
<dbReference type="Proteomes" id="UP000648187">
    <property type="component" value="Unassembled WGS sequence"/>
</dbReference>
<organism evidence="1 2">
    <name type="scientific">Spodoptera exigua</name>
    <name type="common">Beet armyworm</name>
    <name type="synonym">Noctua fulgens</name>
    <dbReference type="NCBI Taxonomy" id="7107"/>
    <lineage>
        <taxon>Eukaryota</taxon>
        <taxon>Metazoa</taxon>
        <taxon>Ecdysozoa</taxon>
        <taxon>Arthropoda</taxon>
        <taxon>Hexapoda</taxon>
        <taxon>Insecta</taxon>
        <taxon>Pterygota</taxon>
        <taxon>Neoptera</taxon>
        <taxon>Endopterygota</taxon>
        <taxon>Lepidoptera</taxon>
        <taxon>Glossata</taxon>
        <taxon>Ditrysia</taxon>
        <taxon>Noctuoidea</taxon>
        <taxon>Noctuidae</taxon>
        <taxon>Amphipyrinae</taxon>
        <taxon>Spodoptera</taxon>
    </lineage>
</organism>
<name>A0A835GS74_SPOEX</name>
<dbReference type="AlphaFoldDB" id="A0A835GS74"/>
<gene>
    <name evidence="1" type="ORF">HW555_001443</name>
</gene>
<accession>A0A835GS74</accession>
<keyword evidence="2" id="KW-1185">Reference proteome</keyword>
<comment type="caution">
    <text evidence="1">The sequence shown here is derived from an EMBL/GenBank/DDBJ whole genome shotgun (WGS) entry which is preliminary data.</text>
</comment>